<dbReference type="PANTHER" id="PTHR43065:SF46">
    <property type="entry name" value="C4-DICARBOXYLATE TRANSPORT SENSOR PROTEIN DCTB"/>
    <property type="match status" value="1"/>
</dbReference>
<dbReference type="Gene3D" id="3.30.565.10">
    <property type="entry name" value="Histidine kinase-like ATPase, C-terminal domain"/>
    <property type="match status" value="1"/>
</dbReference>
<dbReference type="InterPro" id="IPR033479">
    <property type="entry name" value="dCache_1"/>
</dbReference>
<feature type="coiled-coil region" evidence="14">
    <location>
        <begin position="312"/>
        <end position="339"/>
    </location>
</feature>
<keyword evidence="7 15" id="KW-0812">Transmembrane</keyword>
<dbReference type="InterPro" id="IPR017055">
    <property type="entry name" value="Sig_transdc_His_kinase_DctB"/>
</dbReference>
<dbReference type="PANTHER" id="PTHR43065">
    <property type="entry name" value="SENSOR HISTIDINE KINASE"/>
    <property type="match status" value="1"/>
</dbReference>
<evidence type="ECO:0000256" key="6">
    <source>
        <dbReference type="ARBA" id="ARBA00022679"/>
    </source>
</evidence>
<dbReference type="OrthoDB" id="7568856at2"/>
<dbReference type="GO" id="GO:0005524">
    <property type="term" value="F:ATP binding"/>
    <property type="evidence" value="ECO:0007669"/>
    <property type="project" value="UniProtKB-KW"/>
</dbReference>
<dbReference type="GO" id="GO:0005886">
    <property type="term" value="C:plasma membrane"/>
    <property type="evidence" value="ECO:0007669"/>
    <property type="project" value="UniProtKB-SubCell"/>
</dbReference>
<dbReference type="SMART" id="SM00388">
    <property type="entry name" value="HisKA"/>
    <property type="match status" value="1"/>
</dbReference>
<dbReference type="SUPFAM" id="SSF55874">
    <property type="entry name" value="ATPase domain of HSP90 chaperone/DNA topoisomerase II/histidine kinase"/>
    <property type="match status" value="1"/>
</dbReference>
<dbReference type="InterPro" id="IPR005467">
    <property type="entry name" value="His_kinase_dom"/>
</dbReference>
<keyword evidence="11 15" id="KW-1133">Transmembrane helix</keyword>
<keyword evidence="9" id="KW-0418">Kinase</keyword>
<dbReference type="RefSeq" id="WP_008600305.1">
    <property type="nucleotide sequence ID" value="NZ_AMRV01000002.1"/>
</dbReference>
<evidence type="ECO:0000259" key="16">
    <source>
        <dbReference type="PROSITE" id="PS50109"/>
    </source>
</evidence>
<evidence type="ECO:0000313" key="18">
    <source>
        <dbReference type="Proteomes" id="UP000011717"/>
    </source>
</evidence>
<feature type="transmembrane region" description="Helical" evidence="15">
    <location>
        <begin position="12"/>
        <end position="31"/>
    </location>
</feature>
<dbReference type="AlphaFoldDB" id="M2TQ08"/>
<comment type="subcellular location">
    <subcellularLocation>
        <location evidence="2">Cell membrane</location>
        <topology evidence="2">Multi-pass membrane protein</topology>
    </subcellularLocation>
</comment>
<sequence length="556" mass="60480">MAERRHARPLLLRTALGGILLAAIVGAFVLVDGLARRAARAEAAAALENAVDIFASGLQSELDKFRLVPLVLAEDPEARRLLRDPAHPAQDMNRRLEALARRTDASAIYLMNAGGDTVAASNWQQADSFVGANYAFRRYFHDALIRGDAAQFALGTRSRHPGLYIARRVGAAENALGVVVVKVEFDALERLWRQAAEPVFVADRRGVVLITSRPDWRFHTITPETGGRAARARNLTQFGRERLPLLDAYAEDTAPARATIDAERPVSLGWTLHMLADADDALRAASGRARLLLAAGLLATAALAGLFHQIRRARLARAEAATRARIDELREQLVQANRLAVLGQIAASVGHEINQPVAAAQVYAESGAKLLGAGRLDDARRNFGHIADLTLRIGEITGELRRFARKGRRELRQVRVGDAIESALRLLDERIRRSATIIVREPARENERAWAEHVRLEQVLVNLLRNALDACGDGGRIKISVRPVSETVRITVSDDGPGLDADMRARLFQPFSTSKQDGLGLGLVISQDIMRDLGGDLVAEPAATGAAFTLSLRSAA</sequence>
<evidence type="ECO:0000256" key="1">
    <source>
        <dbReference type="ARBA" id="ARBA00000085"/>
    </source>
</evidence>
<accession>M2TQ08</accession>
<name>M2TQ08_9SPHN</name>
<comment type="catalytic activity">
    <reaction evidence="1">
        <text>ATP + protein L-histidine = ADP + protein N-phospho-L-histidine.</text>
        <dbReference type="EC" id="2.7.13.3"/>
    </reaction>
</comment>
<organism evidence="17 18">
    <name type="scientific">Pacificimonas flava</name>
    <dbReference type="NCBI Taxonomy" id="1234595"/>
    <lineage>
        <taxon>Bacteria</taxon>
        <taxon>Pseudomonadati</taxon>
        <taxon>Pseudomonadota</taxon>
        <taxon>Alphaproteobacteria</taxon>
        <taxon>Sphingomonadales</taxon>
        <taxon>Sphingosinicellaceae</taxon>
        <taxon>Pacificimonas</taxon>
    </lineage>
</organism>
<proteinExistence type="predicted"/>
<reference evidence="17 18" key="1">
    <citation type="journal article" date="2013" name="Genome Announc.">
        <title>Draft Genome Sequence of Strain JLT2015T, Belonging to the Family Sphingomonadaceae of the Alphaproteobacteria.</title>
        <authorList>
            <person name="Tang K."/>
            <person name="Liu K."/>
            <person name="Li S."/>
            <person name="Jiao N."/>
        </authorList>
    </citation>
    <scope>NUCLEOTIDE SEQUENCE [LARGE SCALE GENOMIC DNA]</scope>
    <source>
        <strain evidence="17 18">JLT2015</strain>
    </source>
</reference>
<dbReference type="Pfam" id="PF02743">
    <property type="entry name" value="dCache_1"/>
    <property type="match status" value="1"/>
</dbReference>
<dbReference type="Gene3D" id="1.10.287.130">
    <property type="match status" value="1"/>
</dbReference>
<dbReference type="InterPro" id="IPR003661">
    <property type="entry name" value="HisK_dim/P_dom"/>
</dbReference>
<evidence type="ECO:0000256" key="15">
    <source>
        <dbReference type="SAM" id="Phobius"/>
    </source>
</evidence>
<evidence type="ECO:0000256" key="3">
    <source>
        <dbReference type="ARBA" id="ARBA00012438"/>
    </source>
</evidence>
<dbReference type="InterPro" id="IPR004358">
    <property type="entry name" value="Sig_transdc_His_kin-like_C"/>
</dbReference>
<keyword evidence="10" id="KW-0067">ATP-binding</keyword>
<evidence type="ECO:0000256" key="8">
    <source>
        <dbReference type="ARBA" id="ARBA00022741"/>
    </source>
</evidence>
<keyword evidence="6" id="KW-0808">Transferase</keyword>
<dbReference type="CDD" id="cd00075">
    <property type="entry name" value="HATPase"/>
    <property type="match status" value="1"/>
</dbReference>
<keyword evidence="18" id="KW-1185">Reference proteome</keyword>
<evidence type="ECO:0000256" key="5">
    <source>
        <dbReference type="ARBA" id="ARBA00022553"/>
    </source>
</evidence>
<dbReference type="InterPro" id="IPR036097">
    <property type="entry name" value="HisK_dim/P_sf"/>
</dbReference>
<evidence type="ECO:0000256" key="9">
    <source>
        <dbReference type="ARBA" id="ARBA00022777"/>
    </source>
</evidence>
<evidence type="ECO:0000256" key="13">
    <source>
        <dbReference type="ARBA" id="ARBA00023136"/>
    </source>
</evidence>
<evidence type="ECO:0000256" key="14">
    <source>
        <dbReference type="SAM" id="Coils"/>
    </source>
</evidence>
<keyword evidence="13 15" id="KW-0472">Membrane</keyword>
<keyword evidence="8" id="KW-0547">Nucleotide-binding</keyword>
<evidence type="ECO:0000256" key="7">
    <source>
        <dbReference type="ARBA" id="ARBA00022692"/>
    </source>
</evidence>
<keyword evidence="5" id="KW-0597">Phosphoprotein</keyword>
<evidence type="ECO:0000256" key="4">
    <source>
        <dbReference type="ARBA" id="ARBA00022475"/>
    </source>
</evidence>
<dbReference type="EC" id="2.7.13.3" evidence="3"/>
<dbReference type="PROSITE" id="PS50109">
    <property type="entry name" value="HIS_KIN"/>
    <property type="match status" value="1"/>
</dbReference>
<dbReference type="PIRSF" id="PIRSF036431">
    <property type="entry name" value="STHK_DctB"/>
    <property type="match status" value="1"/>
</dbReference>
<dbReference type="InterPro" id="IPR003594">
    <property type="entry name" value="HATPase_dom"/>
</dbReference>
<dbReference type="EMBL" id="AMRV01000002">
    <property type="protein sequence ID" value="EMD83831.1"/>
    <property type="molecule type" value="Genomic_DNA"/>
</dbReference>
<dbReference type="Gene3D" id="6.10.250.3020">
    <property type="match status" value="1"/>
</dbReference>
<dbReference type="CDD" id="cd00082">
    <property type="entry name" value="HisKA"/>
    <property type="match status" value="1"/>
</dbReference>
<evidence type="ECO:0000256" key="2">
    <source>
        <dbReference type="ARBA" id="ARBA00004651"/>
    </source>
</evidence>
<feature type="domain" description="Histidine kinase" evidence="16">
    <location>
        <begin position="348"/>
        <end position="556"/>
    </location>
</feature>
<evidence type="ECO:0000313" key="17">
    <source>
        <dbReference type="EMBL" id="EMD83831.1"/>
    </source>
</evidence>
<evidence type="ECO:0000256" key="11">
    <source>
        <dbReference type="ARBA" id="ARBA00022989"/>
    </source>
</evidence>
<dbReference type="SMART" id="SM00387">
    <property type="entry name" value="HATPase_c"/>
    <property type="match status" value="1"/>
</dbReference>
<protein>
    <recommendedName>
        <fullName evidence="3">histidine kinase</fullName>
        <ecNumber evidence="3">2.7.13.3</ecNumber>
    </recommendedName>
</protein>
<gene>
    <name evidence="17" type="ORF">C725_0803</name>
</gene>
<evidence type="ECO:0000256" key="12">
    <source>
        <dbReference type="ARBA" id="ARBA00023012"/>
    </source>
</evidence>
<comment type="caution">
    <text evidence="17">The sequence shown here is derived from an EMBL/GenBank/DDBJ whole genome shotgun (WGS) entry which is preliminary data.</text>
</comment>
<dbReference type="Pfam" id="PF02518">
    <property type="entry name" value="HATPase_c"/>
    <property type="match status" value="1"/>
</dbReference>
<keyword evidence="4" id="KW-1003">Cell membrane</keyword>
<dbReference type="InterPro" id="IPR036890">
    <property type="entry name" value="HATPase_C_sf"/>
</dbReference>
<dbReference type="InterPro" id="IPR029151">
    <property type="entry name" value="Sensor-like_sf"/>
</dbReference>
<dbReference type="SUPFAM" id="SSF103190">
    <property type="entry name" value="Sensory domain-like"/>
    <property type="match status" value="1"/>
</dbReference>
<keyword evidence="12" id="KW-0902">Two-component regulatory system</keyword>
<dbReference type="Gene3D" id="3.30.450.20">
    <property type="entry name" value="PAS domain"/>
    <property type="match status" value="2"/>
</dbReference>
<evidence type="ECO:0000256" key="10">
    <source>
        <dbReference type="ARBA" id="ARBA00022840"/>
    </source>
</evidence>
<dbReference type="GO" id="GO:0000155">
    <property type="term" value="F:phosphorelay sensor kinase activity"/>
    <property type="evidence" value="ECO:0007669"/>
    <property type="project" value="InterPro"/>
</dbReference>
<dbReference type="Proteomes" id="UP000011717">
    <property type="component" value="Unassembled WGS sequence"/>
</dbReference>
<dbReference type="PRINTS" id="PR00344">
    <property type="entry name" value="BCTRLSENSOR"/>
</dbReference>
<dbReference type="SUPFAM" id="SSF47384">
    <property type="entry name" value="Homodimeric domain of signal transducing histidine kinase"/>
    <property type="match status" value="1"/>
</dbReference>
<keyword evidence="14" id="KW-0175">Coiled coil</keyword>